<dbReference type="Proteomes" id="UP000314294">
    <property type="component" value="Unassembled WGS sequence"/>
</dbReference>
<dbReference type="PROSITE" id="PS50157">
    <property type="entry name" value="ZINC_FINGER_C2H2_2"/>
    <property type="match status" value="1"/>
</dbReference>
<evidence type="ECO:0000256" key="9">
    <source>
        <dbReference type="SAM" id="MobiDB-lite"/>
    </source>
</evidence>
<keyword evidence="2" id="KW-0479">Metal-binding</keyword>
<evidence type="ECO:0000256" key="2">
    <source>
        <dbReference type="ARBA" id="ARBA00022723"/>
    </source>
</evidence>
<keyword evidence="12" id="KW-1185">Reference proteome</keyword>
<gene>
    <name evidence="11" type="primary">Kr_0</name>
    <name evidence="11" type="ORF">EYF80_056497</name>
</gene>
<evidence type="ECO:0000256" key="5">
    <source>
        <dbReference type="ARBA" id="ARBA00022833"/>
    </source>
</evidence>
<proteinExistence type="predicted"/>
<keyword evidence="5" id="KW-0862">Zinc</keyword>
<evidence type="ECO:0000256" key="8">
    <source>
        <dbReference type="SAM" id="Coils"/>
    </source>
</evidence>
<dbReference type="GO" id="GO:0008270">
    <property type="term" value="F:zinc ion binding"/>
    <property type="evidence" value="ECO:0007669"/>
    <property type="project" value="UniProtKB-KW"/>
</dbReference>
<evidence type="ECO:0000256" key="1">
    <source>
        <dbReference type="ARBA" id="ARBA00004123"/>
    </source>
</evidence>
<evidence type="ECO:0000313" key="11">
    <source>
        <dbReference type="EMBL" id="TNN33337.1"/>
    </source>
</evidence>
<reference evidence="11 12" key="1">
    <citation type="submission" date="2019-03" db="EMBL/GenBank/DDBJ databases">
        <title>First draft genome of Liparis tanakae, snailfish: a comprehensive survey of snailfish specific genes.</title>
        <authorList>
            <person name="Kim W."/>
            <person name="Song I."/>
            <person name="Jeong J.-H."/>
            <person name="Kim D."/>
            <person name="Kim S."/>
            <person name="Ryu S."/>
            <person name="Song J.Y."/>
            <person name="Lee S.K."/>
        </authorList>
    </citation>
    <scope>NUCLEOTIDE SEQUENCE [LARGE SCALE GENOMIC DNA]</scope>
    <source>
        <tissue evidence="11">Muscle</tissue>
    </source>
</reference>
<dbReference type="PANTHER" id="PTHR24394:SF29">
    <property type="entry name" value="MYONEURIN"/>
    <property type="match status" value="1"/>
</dbReference>
<name>A0A4Z2EWR0_9TELE</name>
<feature type="region of interest" description="Disordered" evidence="9">
    <location>
        <begin position="1"/>
        <end position="43"/>
    </location>
</feature>
<evidence type="ECO:0000259" key="10">
    <source>
        <dbReference type="PROSITE" id="PS50157"/>
    </source>
</evidence>
<dbReference type="GO" id="GO:0005634">
    <property type="term" value="C:nucleus"/>
    <property type="evidence" value="ECO:0007669"/>
    <property type="project" value="UniProtKB-SubCell"/>
</dbReference>
<feature type="compositionally biased region" description="Acidic residues" evidence="9">
    <location>
        <begin position="395"/>
        <end position="407"/>
    </location>
</feature>
<dbReference type="FunFam" id="3.30.160.60:FF:002343">
    <property type="entry name" value="Zinc finger protein 33A"/>
    <property type="match status" value="1"/>
</dbReference>
<accession>A0A4Z2EWR0</accession>
<keyword evidence="6" id="KW-0539">Nucleus</keyword>
<keyword evidence="3" id="KW-0677">Repeat</keyword>
<feature type="compositionally biased region" description="Low complexity" evidence="9">
    <location>
        <begin position="14"/>
        <end position="24"/>
    </location>
</feature>
<feature type="coiled-coil region" evidence="8">
    <location>
        <begin position="78"/>
        <end position="112"/>
    </location>
</feature>
<dbReference type="PROSITE" id="PS00028">
    <property type="entry name" value="ZINC_FINGER_C2H2_1"/>
    <property type="match status" value="1"/>
</dbReference>
<keyword evidence="8" id="KW-0175">Coiled coil</keyword>
<feature type="region of interest" description="Disordered" evidence="9">
    <location>
        <begin position="358"/>
        <end position="407"/>
    </location>
</feature>
<feature type="region of interest" description="Disordered" evidence="9">
    <location>
        <begin position="213"/>
        <end position="291"/>
    </location>
</feature>
<dbReference type="Gene3D" id="3.30.160.60">
    <property type="entry name" value="Classic Zinc Finger"/>
    <property type="match status" value="1"/>
</dbReference>
<evidence type="ECO:0000256" key="7">
    <source>
        <dbReference type="PROSITE-ProRule" id="PRU00042"/>
    </source>
</evidence>
<organism evidence="11 12">
    <name type="scientific">Liparis tanakae</name>
    <name type="common">Tanaka's snailfish</name>
    <dbReference type="NCBI Taxonomy" id="230148"/>
    <lineage>
        <taxon>Eukaryota</taxon>
        <taxon>Metazoa</taxon>
        <taxon>Chordata</taxon>
        <taxon>Craniata</taxon>
        <taxon>Vertebrata</taxon>
        <taxon>Euteleostomi</taxon>
        <taxon>Actinopterygii</taxon>
        <taxon>Neopterygii</taxon>
        <taxon>Teleostei</taxon>
        <taxon>Neoteleostei</taxon>
        <taxon>Acanthomorphata</taxon>
        <taxon>Eupercaria</taxon>
        <taxon>Perciformes</taxon>
        <taxon>Cottioidei</taxon>
        <taxon>Cottales</taxon>
        <taxon>Liparidae</taxon>
        <taxon>Liparis</taxon>
    </lineage>
</organism>
<dbReference type="EMBL" id="SRLO01002271">
    <property type="protein sequence ID" value="TNN33337.1"/>
    <property type="molecule type" value="Genomic_DNA"/>
</dbReference>
<evidence type="ECO:0000313" key="12">
    <source>
        <dbReference type="Proteomes" id="UP000314294"/>
    </source>
</evidence>
<feature type="compositionally biased region" description="Basic and acidic residues" evidence="9">
    <location>
        <begin position="240"/>
        <end position="250"/>
    </location>
</feature>
<dbReference type="InterPro" id="IPR013087">
    <property type="entry name" value="Znf_C2H2_type"/>
</dbReference>
<dbReference type="AlphaFoldDB" id="A0A4Z2EWR0"/>
<comment type="subcellular location">
    <subcellularLocation>
        <location evidence="1">Nucleus</location>
    </subcellularLocation>
</comment>
<dbReference type="SUPFAM" id="SSF57667">
    <property type="entry name" value="beta-beta-alpha zinc fingers"/>
    <property type="match status" value="1"/>
</dbReference>
<comment type="caution">
    <text evidence="11">The sequence shown here is derived from an EMBL/GenBank/DDBJ whole genome shotgun (WGS) entry which is preliminary data.</text>
</comment>
<dbReference type="GO" id="GO:0000981">
    <property type="term" value="F:DNA-binding transcription factor activity, RNA polymerase II-specific"/>
    <property type="evidence" value="ECO:0007669"/>
    <property type="project" value="TreeGrafter"/>
</dbReference>
<evidence type="ECO:0000256" key="6">
    <source>
        <dbReference type="ARBA" id="ARBA00023242"/>
    </source>
</evidence>
<protein>
    <submittedName>
        <fullName evidence="11">Protein krueppel</fullName>
    </submittedName>
</protein>
<dbReference type="SMART" id="SM00355">
    <property type="entry name" value="ZnF_C2H2"/>
    <property type="match status" value="1"/>
</dbReference>
<dbReference type="InterPro" id="IPR036236">
    <property type="entry name" value="Znf_C2H2_sf"/>
</dbReference>
<dbReference type="OrthoDB" id="6077919at2759"/>
<evidence type="ECO:0000256" key="3">
    <source>
        <dbReference type="ARBA" id="ARBA00022737"/>
    </source>
</evidence>
<feature type="domain" description="C2H2-type" evidence="10">
    <location>
        <begin position="324"/>
        <end position="351"/>
    </location>
</feature>
<keyword evidence="4 7" id="KW-0863">Zinc-finger</keyword>
<dbReference type="PANTHER" id="PTHR24394">
    <property type="entry name" value="ZINC FINGER PROTEIN"/>
    <property type="match status" value="1"/>
</dbReference>
<evidence type="ECO:0000256" key="4">
    <source>
        <dbReference type="ARBA" id="ARBA00022771"/>
    </source>
</evidence>
<sequence length="407" mass="43265">MTARRTGYAAGMESSSSSSPANSSVHGGNRKQSIINTPDRDHRGGVTVTALKSRLAPAVHTAVSAAVDSLLGEVVLVLNETRQELLHQEQENERLKLRLQVSERELKTLQECLCSAQKLIDQLQISYTGPPFNPAAFTPSLSSMASMTADLERDHQNGRCDVNVDLGLGGSVDDSLHGFEPRDEYKMCQLSIQPDGSVTNHALDAFAADMCADSSRPGGGSGFEIKEEQGPAPGAGPPGNRKEPNRDGDRGYVQVGGEGASQGSFAPQLRHQRPARECSGAAQPGGLDGQKQLTRIAAGRADGRLSRLQHLKHHQLIHTGERPCCCPFCNRSFKEPAALRKHIRTHREEGGHLGVAGAAGAAGGAGDDTDPDALDDINNLHPAAPSPQMRFGEWGPEEDDGSAVDCV</sequence>